<accession>A0ABR9VV52</accession>
<feature type="repeat" description="TPR" evidence="1">
    <location>
        <begin position="321"/>
        <end position="354"/>
    </location>
</feature>
<dbReference type="PROSITE" id="PS50005">
    <property type="entry name" value="TPR"/>
    <property type="match status" value="5"/>
</dbReference>
<feature type="domain" description="CHAT" evidence="2">
    <location>
        <begin position="629"/>
        <end position="915"/>
    </location>
</feature>
<dbReference type="SMART" id="SM00028">
    <property type="entry name" value="TPR"/>
    <property type="match status" value="10"/>
</dbReference>
<comment type="caution">
    <text evidence="3">The sequence shown here is derived from an EMBL/GenBank/DDBJ whole genome shotgun (WGS) entry which is preliminary data.</text>
</comment>
<feature type="repeat" description="TPR" evidence="1">
    <location>
        <begin position="362"/>
        <end position="395"/>
    </location>
</feature>
<dbReference type="SUPFAM" id="SSF48452">
    <property type="entry name" value="TPR-like"/>
    <property type="match status" value="3"/>
</dbReference>
<name>A0ABR9VV52_9SYNC</name>
<proteinExistence type="predicted"/>
<protein>
    <submittedName>
        <fullName evidence="3">CHAT domain-containing protein</fullName>
    </submittedName>
</protein>
<keyword evidence="1" id="KW-0802">TPR repeat</keyword>
<dbReference type="InterPro" id="IPR024983">
    <property type="entry name" value="CHAT_dom"/>
</dbReference>
<dbReference type="InterPro" id="IPR011990">
    <property type="entry name" value="TPR-like_helical_dom_sf"/>
</dbReference>
<dbReference type="Pfam" id="PF12770">
    <property type="entry name" value="CHAT"/>
    <property type="match status" value="1"/>
</dbReference>
<dbReference type="PANTHER" id="PTHR10098">
    <property type="entry name" value="RAPSYN-RELATED"/>
    <property type="match status" value="1"/>
</dbReference>
<dbReference type="Pfam" id="PF13374">
    <property type="entry name" value="TPR_10"/>
    <property type="match status" value="1"/>
</dbReference>
<dbReference type="EMBL" id="JADEVV010000043">
    <property type="protein sequence ID" value="MBE9254936.1"/>
    <property type="molecule type" value="Genomic_DNA"/>
</dbReference>
<dbReference type="Gene3D" id="1.25.40.10">
    <property type="entry name" value="Tetratricopeptide repeat domain"/>
    <property type="match status" value="3"/>
</dbReference>
<evidence type="ECO:0000313" key="3">
    <source>
        <dbReference type="EMBL" id="MBE9254936.1"/>
    </source>
</evidence>
<dbReference type="Pfam" id="PF13176">
    <property type="entry name" value="TPR_7"/>
    <property type="match status" value="1"/>
</dbReference>
<dbReference type="InterPro" id="IPR019734">
    <property type="entry name" value="TPR_rpt"/>
</dbReference>
<dbReference type="Pfam" id="PF13424">
    <property type="entry name" value="TPR_12"/>
    <property type="match status" value="4"/>
</dbReference>
<evidence type="ECO:0000256" key="1">
    <source>
        <dbReference type="PROSITE-ProRule" id="PRU00339"/>
    </source>
</evidence>
<sequence length="922" mass="102769">MGTKTVGFWQRLIAISLLWSGLWMGPTASQTIPNSDARTLYEAGLEQFNQEQLPAAIELWQRALAIFEQNGDRRGMGDCLYELGFAYYWLGEYDQAISNYQKSLLIAEEFADLQRQGTLWGYLADAYFYAPAYAGRQELIISAGEKSLTLAEASGDYLRQWFSHHRLGEVHNGLGNYAQALHHYQRALAVAEILEDPSLQRLALANVGLIHIRQENYRAALEIWQREYALRQQLGETEGAAESLQLLGFAAYWLNDYGQAIHYYQKSLELARANQQRKTEQLSLAGLGDAYYYVGDYAQAQQFHRDSLAIAEQLEDWEVMATLYNALGTDYYSLEQPQEAIAYYEKSLDLAQKLQSRGNTFANALSGLGQIYLEQNQPSQALDYFHQSLEVYRAMGNRYNEGAALSNIGHVYLQQKRYDQAIVNFQRRLAISEEIEEIHGQAQALGEIGLTLILQKQYAEAEAPLRASLALSESIREKLKEDQLKVSFFDTQASVYRLLQLVLIKQNRVEGALEIAERGRARAFAELLAQQLDPQDRRINLESPDLETIRATVQREQTTVVQYSLIDEVNQLYIWVIQPDGKIQFRQTDLGDLEQLPQVDIGQTVTLAQRAIAGQRPQALLANPTPHNPLWQLEQILIEPIADLLPQDPNQAVIFIPQGPLFSVPFPALTNGRGEALIDRHIPRTMPSLQVLALTQQLETNLPPQVDSPNSKGHKSDLIVGNPILADSLQQSPYGLGNLPHAEAEAVAIGQLLQTKPWLGKEATLTAIMPQVPEARVIHLATHGLLDNFRQGGLPGAIALTPEGDNNGLWTANDIVQLDIKAKLVVLSACDTGRGKITGDGVLGLSRAWLTAGAKSVLVSLWSVPDEPTALLMTNFYQNLAQGENSATALRDAMVTVRQKYPRPVNWAGFTVMGASETLSVP</sequence>
<feature type="repeat" description="TPR" evidence="1">
    <location>
        <begin position="241"/>
        <end position="274"/>
    </location>
</feature>
<dbReference type="PANTHER" id="PTHR10098:SF108">
    <property type="entry name" value="TETRATRICOPEPTIDE REPEAT PROTEIN 28"/>
    <property type="match status" value="1"/>
</dbReference>
<feature type="repeat" description="TPR" evidence="1">
    <location>
        <begin position="402"/>
        <end position="435"/>
    </location>
</feature>
<feature type="repeat" description="TPR" evidence="1">
    <location>
        <begin position="77"/>
        <end position="110"/>
    </location>
</feature>
<organism evidence="3 4">
    <name type="scientific">Synechocystis salina LEGE 00031</name>
    <dbReference type="NCBI Taxonomy" id="1828736"/>
    <lineage>
        <taxon>Bacteria</taxon>
        <taxon>Bacillati</taxon>
        <taxon>Cyanobacteriota</taxon>
        <taxon>Cyanophyceae</taxon>
        <taxon>Synechococcales</taxon>
        <taxon>Merismopediaceae</taxon>
        <taxon>Synechocystis</taxon>
    </lineage>
</organism>
<dbReference type="RefSeq" id="WP_194020421.1">
    <property type="nucleotide sequence ID" value="NZ_JADEVV010000043.1"/>
</dbReference>
<evidence type="ECO:0000259" key="2">
    <source>
        <dbReference type="Pfam" id="PF12770"/>
    </source>
</evidence>
<gene>
    <name evidence="3" type="ORF">IQ217_14020</name>
</gene>
<reference evidence="3 4" key="1">
    <citation type="submission" date="2020-10" db="EMBL/GenBank/DDBJ databases">
        <authorList>
            <person name="Castelo-Branco R."/>
            <person name="Eusebio N."/>
            <person name="Adriana R."/>
            <person name="Vieira A."/>
            <person name="Brugerolle De Fraissinette N."/>
            <person name="Rezende De Castro R."/>
            <person name="Schneider M.P."/>
            <person name="Vasconcelos V."/>
            <person name="Leao P.N."/>
        </authorList>
    </citation>
    <scope>NUCLEOTIDE SEQUENCE [LARGE SCALE GENOMIC DNA]</scope>
    <source>
        <strain evidence="3 4">LEGE 00031</strain>
    </source>
</reference>
<keyword evidence="4" id="KW-1185">Reference proteome</keyword>
<dbReference type="Proteomes" id="UP000658720">
    <property type="component" value="Unassembled WGS sequence"/>
</dbReference>
<evidence type="ECO:0000313" key="4">
    <source>
        <dbReference type="Proteomes" id="UP000658720"/>
    </source>
</evidence>